<keyword evidence="2" id="KW-1185">Reference proteome</keyword>
<accession>A0ABW1RBW3</accession>
<proteinExistence type="predicted"/>
<dbReference type="EMBL" id="JBHSSD010000056">
    <property type="protein sequence ID" value="MFC6165642.1"/>
    <property type="molecule type" value="Genomic_DNA"/>
</dbReference>
<evidence type="ECO:0000313" key="2">
    <source>
        <dbReference type="Proteomes" id="UP001596253"/>
    </source>
</evidence>
<sequence>MTDYSTLLGPDRYDLAVSLGQQYHLDPSQVLFGYLQVVSEVTGGDQPQLGDLHDPKILAVINEQFDHFLKQRH</sequence>
<reference evidence="2" key="1">
    <citation type="journal article" date="2019" name="Int. J. Syst. Evol. Microbiol.">
        <title>The Global Catalogue of Microorganisms (GCM) 10K type strain sequencing project: providing services to taxonomists for standard genome sequencing and annotation.</title>
        <authorList>
            <consortium name="The Broad Institute Genomics Platform"/>
            <consortium name="The Broad Institute Genome Sequencing Center for Infectious Disease"/>
            <person name="Wu L."/>
            <person name="Ma J."/>
        </authorList>
    </citation>
    <scope>NUCLEOTIDE SEQUENCE [LARGE SCALE GENOMIC DNA]</scope>
    <source>
        <strain evidence="2">CCM 8932</strain>
    </source>
</reference>
<organism evidence="1 2">
    <name type="scientific">Lactiplantibacillus dongliensis</name>
    <dbReference type="NCBI Taxonomy" id="2559919"/>
    <lineage>
        <taxon>Bacteria</taxon>
        <taxon>Bacillati</taxon>
        <taxon>Bacillota</taxon>
        <taxon>Bacilli</taxon>
        <taxon>Lactobacillales</taxon>
        <taxon>Lactobacillaceae</taxon>
        <taxon>Lactiplantibacillus</taxon>
    </lineage>
</organism>
<dbReference type="Proteomes" id="UP001596253">
    <property type="component" value="Unassembled WGS sequence"/>
</dbReference>
<comment type="caution">
    <text evidence="1">The sequence shown here is derived from an EMBL/GenBank/DDBJ whole genome shotgun (WGS) entry which is preliminary data.</text>
</comment>
<name>A0ABW1RBW3_9LACO</name>
<evidence type="ECO:0000313" key="1">
    <source>
        <dbReference type="EMBL" id="MFC6165642.1"/>
    </source>
</evidence>
<gene>
    <name evidence="1" type="ORF">ACFP3T_13315</name>
</gene>
<dbReference type="RefSeq" id="WP_137641069.1">
    <property type="nucleotide sequence ID" value="NZ_BJDK01000038.1"/>
</dbReference>
<protein>
    <submittedName>
        <fullName evidence="1">Uncharacterized protein</fullName>
    </submittedName>
</protein>